<dbReference type="Pfam" id="PF00481">
    <property type="entry name" value="PP2C"/>
    <property type="match status" value="1"/>
</dbReference>
<evidence type="ECO:0000256" key="1">
    <source>
        <dbReference type="ARBA" id="ARBA00001936"/>
    </source>
</evidence>
<dbReference type="InterPro" id="IPR000222">
    <property type="entry name" value="PP2C_BS"/>
</dbReference>
<keyword evidence="8" id="KW-0464">Manganese</keyword>
<dbReference type="Gene3D" id="3.60.40.10">
    <property type="entry name" value="PPM-type phosphatase domain"/>
    <property type="match status" value="1"/>
</dbReference>
<keyword evidence="7 9" id="KW-0904">Protein phosphatase</keyword>
<evidence type="ECO:0000256" key="6">
    <source>
        <dbReference type="ARBA" id="ARBA00022842"/>
    </source>
</evidence>
<dbReference type="PROSITE" id="PS01032">
    <property type="entry name" value="PPM_1"/>
    <property type="match status" value="1"/>
</dbReference>
<evidence type="ECO:0000256" key="4">
    <source>
        <dbReference type="ARBA" id="ARBA00022723"/>
    </source>
</evidence>
<protein>
    <recommendedName>
        <fullName evidence="3">protein-serine/threonine phosphatase</fullName>
        <ecNumber evidence="3">3.1.3.16</ecNumber>
    </recommendedName>
</protein>
<comment type="caution">
    <text evidence="12">The sequence shown here is derived from an EMBL/GenBank/DDBJ whole genome shotgun (WGS) entry which is preliminary data.</text>
</comment>
<dbReference type="Proteomes" id="UP001174677">
    <property type="component" value="Chromosome 9"/>
</dbReference>
<keyword evidence="10" id="KW-0732">Signal</keyword>
<dbReference type="EMBL" id="JARPOI010000009">
    <property type="protein sequence ID" value="KAJ9172007.1"/>
    <property type="molecule type" value="Genomic_DNA"/>
</dbReference>
<evidence type="ECO:0000313" key="13">
    <source>
        <dbReference type="Proteomes" id="UP001174677"/>
    </source>
</evidence>
<evidence type="ECO:0000256" key="2">
    <source>
        <dbReference type="ARBA" id="ARBA00001946"/>
    </source>
</evidence>
<comment type="similarity">
    <text evidence="9">Belongs to the PP2C family.</text>
</comment>
<feature type="signal peptide" evidence="10">
    <location>
        <begin position="1"/>
        <end position="19"/>
    </location>
</feature>
<dbReference type="EC" id="3.1.3.16" evidence="3"/>
<proteinExistence type="inferred from homology"/>
<evidence type="ECO:0000256" key="3">
    <source>
        <dbReference type="ARBA" id="ARBA00013081"/>
    </source>
</evidence>
<keyword evidence="6" id="KW-0460">Magnesium</keyword>
<comment type="cofactor">
    <cofactor evidence="1">
        <name>Mn(2+)</name>
        <dbReference type="ChEBI" id="CHEBI:29035"/>
    </cofactor>
</comment>
<organism evidence="12 13">
    <name type="scientific">Hevea brasiliensis</name>
    <name type="common">Para rubber tree</name>
    <name type="synonym">Siphonia brasiliensis</name>
    <dbReference type="NCBI Taxonomy" id="3981"/>
    <lineage>
        <taxon>Eukaryota</taxon>
        <taxon>Viridiplantae</taxon>
        <taxon>Streptophyta</taxon>
        <taxon>Embryophyta</taxon>
        <taxon>Tracheophyta</taxon>
        <taxon>Spermatophyta</taxon>
        <taxon>Magnoliopsida</taxon>
        <taxon>eudicotyledons</taxon>
        <taxon>Gunneridae</taxon>
        <taxon>Pentapetalae</taxon>
        <taxon>rosids</taxon>
        <taxon>fabids</taxon>
        <taxon>Malpighiales</taxon>
        <taxon>Euphorbiaceae</taxon>
        <taxon>Crotonoideae</taxon>
        <taxon>Micrandreae</taxon>
        <taxon>Hevea</taxon>
    </lineage>
</organism>
<sequence length="373" mass="40980">MIASLLFGVVLITIPSSYGLSVSCMMEYDDGGAPAVYGYPECPQWVLSPAGSLQNQNLNCQFAILQGRRDYQEDAIACNLDIKVPLLGCWQNGFEEEAVGIVAVFDGHGGKGCSEMASKLLFDYFYLHVVFQTYKVMAHHNGVLPQAIINHFSWKFLKKHYPRQLVTLISGFLRQEAIKNNFFSGSTATVVLLYGRQILVANVGDSKALLLSEKIQSALRTEGDSTAHLSATALTYDHHPDREDERARIEAAGGSVTNWGVPRVSGVLAMSRSIGDVYLKRYGVIAEPEYTGWRPLTTNDTHLVVASDGIFESLTPQDIGNLIFQWNSHFQGIEDSKMPVSCLSSTSLAECIINTAYEKGSHDNLSVIIVSLT</sequence>
<comment type="cofactor">
    <cofactor evidence="2">
        <name>Mg(2+)</name>
        <dbReference type="ChEBI" id="CHEBI:18420"/>
    </cofactor>
</comment>
<evidence type="ECO:0000259" key="11">
    <source>
        <dbReference type="PROSITE" id="PS51746"/>
    </source>
</evidence>
<feature type="domain" description="PPM-type phosphatase" evidence="11">
    <location>
        <begin position="59"/>
        <end position="372"/>
    </location>
</feature>
<evidence type="ECO:0000256" key="7">
    <source>
        <dbReference type="ARBA" id="ARBA00022912"/>
    </source>
</evidence>
<evidence type="ECO:0000256" key="5">
    <source>
        <dbReference type="ARBA" id="ARBA00022801"/>
    </source>
</evidence>
<dbReference type="PROSITE" id="PS51746">
    <property type="entry name" value="PPM_2"/>
    <property type="match status" value="1"/>
</dbReference>
<evidence type="ECO:0000256" key="9">
    <source>
        <dbReference type="RuleBase" id="RU003465"/>
    </source>
</evidence>
<gene>
    <name evidence="12" type="ORF">P3X46_015298</name>
</gene>
<feature type="chain" id="PRO_5046264012" description="protein-serine/threonine phosphatase" evidence="10">
    <location>
        <begin position="20"/>
        <end position="373"/>
    </location>
</feature>
<dbReference type="InterPro" id="IPR036457">
    <property type="entry name" value="PPM-type-like_dom_sf"/>
</dbReference>
<accession>A0ABQ9LVG2</accession>
<dbReference type="InterPro" id="IPR015655">
    <property type="entry name" value="PP2C"/>
</dbReference>
<dbReference type="InterPro" id="IPR001932">
    <property type="entry name" value="PPM-type_phosphatase-like_dom"/>
</dbReference>
<reference evidence="12" key="1">
    <citation type="journal article" date="2023" name="Plant Biotechnol. J.">
        <title>Chromosome-level wild Hevea brasiliensis genome provides new tools for genomic-assisted breeding and valuable loci to elevate rubber yield.</title>
        <authorList>
            <person name="Cheng H."/>
            <person name="Song X."/>
            <person name="Hu Y."/>
            <person name="Wu T."/>
            <person name="Yang Q."/>
            <person name="An Z."/>
            <person name="Feng S."/>
            <person name="Deng Z."/>
            <person name="Wu W."/>
            <person name="Zeng X."/>
            <person name="Tu M."/>
            <person name="Wang X."/>
            <person name="Huang H."/>
        </authorList>
    </citation>
    <scope>NUCLEOTIDE SEQUENCE</scope>
    <source>
        <strain evidence="12">MT/VB/25A 57/8</strain>
    </source>
</reference>
<dbReference type="SMART" id="SM00332">
    <property type="entry name" value="PP2Cc"/>
    <property type="match status" value="1"/>
</dbReference>
<keyword evidence="13" id="KW-1185">Reference proteome</keyword>
<dbReference type="CDD" id="cd00143">
    <property type="entry name" value="PP2Cc"/>
    <property type="match status" value="1"/>
</dbReference>
<dbReference type="PANTHER" id="PTHR47992">
    <property type="entry name" value="PROTEIN PHOSPHATASE"/>
    <property type="match status" value="1"/>
</dbReference>
<evidence type="ECO:0000313" key="12">
    <source>
        <dbReference type="EMBL" id="KAJ9172007.1"/>
    </source>
</evidence>
<evidence type="ECO:0000256" key="10">
    <source>
        <dbReference type="SAM" id="SignalP"/>
    </source>
</evidence>
<dbReference type="SUPFAM" id="SSF81606">
    <property type="entry name" value="PP2C-like"/>
    <property type="match status" value="1"/>
</dbReference>
<keyword evidence="4" id="KW-0479">Metal-binding</keyword>
<evidence type="ECO:0000256" key="8">
    <source>
        <dbReference type="ARBA" id="ARBA00023211"/>
    </source>
</evidence>
<keyword evidence="5 9" id="KW-0378">Hydrolase</keyword>
<name>A0ABQ9LVG2_HEVBR</name>